<organism evidence="2 3">
    <name type="scientific">Daphnia magna</name>
    <dbReference type="NCBI Taxonomy" id="35525"/>
    <lineage>
        <taxon>Eukaryota</taxon>
        <taxon>Metazoa</taxon>
        <taxon>Ecdysozoa</taxon>
        <taxon>Arthropoda</taxon>
        <taxon>Crustacea</taxon>
        <taxon>Branchiopoda</taxon>
        <taxon>Diplostraca</taxon>
        <taxon>Cladocera</taxon>
        <taxon>Anomopoda</taxon>
        <taxon>Daphniidae</taxon>
        <taxon>Daphnia</taxon>
    </lineage>
</organism>
<reference evidence="2 3" key="1">
    <citation type="journal article" date="2023" name="Nucleic Acids Res.">
        <title>The hologenome of Daphnia magna reveals possible DNA methylation and microbiome-mediated evolution of the host genome.</title>
        <authorList>
            <person name="Chaturvedi A."/>
            <person name="Li X."/>
            <person name="Dhandapani V."/>
            <person name="Marshall H."/>
            <person name="Kissane S."/>
            <person name="Cuenca-Cambronero M."/>
            <person name="Asole G."/>
            <person name="Calvet F."/>
            <person name="Ruiz-Romero M."/>
            <person name="Marangio P."/>
            <person name="Guigo R."/>
            <person name="Rago D."/>
            <person name="Mirbahai L."/>
            <person name="Eastwood N."/>
            <person name="Colbourne J.K."/>
            <person name="Zhou J."/>
            <person name="Mallon E."/>
            <person name="Orsini L."/>
        </authorList>
    </citation>
    <scope>NUCLEOTIDE SEQUENCE [LARGE SCALE GENOMIC DNA]</scope>
    <source>
        <strain evidence="2">LRV0_1</strain>
    </source>
</reference>
<feature type="transmembrane region" description="Helical" evidence="1">
    <location>
        <begin position="16"/>
        <end position="38"/>
    </location>
</feature>
<name>A0ABR0ACK7_9CRUS</name>
<keyword evidence="1" id="KW-0472">Membrane</keyword>
<protein>
    <submittedName>
        <fullName evidence="2">Uncharacterized protein</fullName>
    </submittedName>
</protein>
<keyword evidence="3" id="KW-1185">Reference proteome</keyword>
<evidence type="ECO:0000313" key="2">
    <source>
        <dbReference type="EMBL" id="KAK4022864.1"/>
    </source>
</evidence>
<keyword evidence="1" id="KW-1133">Transmembrane helix</keyword>
<evidence type="ECO:0000313" key="3">
    <source>
        <dbReference type="Proteomes" id="UP001234178"/>
    </source>
</evidence>
<dbReference type="Proteomes" id="UP001234178">
    <property type="component" value="Unassembled WGS sequence"/>
</dbReference>
<gene>
    <name evidence="2" type="ORF">OUZ56_008308</name>
</gene>
<proteinExistence type="predicted"/>
<accession>A0ABR0ACK7</accession>
<dbReference type="EMBL" id="JAOYFB010000037">
    <property type="protein sequence ID" value="KAK4022864.1"/>
    <property type="molecule type" value="Genomic_DNA"/>
</dbReference>
<sequence>MLTRFACLELGSRLKAALIIAGFVASLHALNHLLFFSFHPFGWASQLDRVWSHTFNSAYIIINTILYTPEAVRVEMIPSLQCTLRTTSNALLTHHHRNLKEEPIL</sequence>
<keyword evidence="1" id="KW-0812">Transmembrane</keyword>
<evidence type="ECO:0000256" key="1">
    <source>
        <dbReference type="SAM" id="Phobius"/>
    </source>
</evidence>
<feature type="transmembrane region" description="Helical" evidence="1">
    <location>
        <begin position="50"/>
        <end position="68"/>
    </location>
</feature>
<comment type="caution">
    <text evidence="2">The sequence shown here is derived from an EMBL/GenBank/DDBJ whole genome shotgun (WGS) entry which is preliminary data.</text>
</comment>